<dbReference type="OrthoDB" id="3748372at2"/>
<keyword evidence="1" id="KW-0472">Membrane</keyword>
<feature type="transmembrane region" description="Helical" evidence="1">
    <location>
        <begin position="90"/>
        <end position="108"/>
    </location>
</feature>
<gene>
    <name evidence="2" type="ORF">ESP62_006700</name>
</gene>
<reference evidence="2" key="1">
    <citation type="submission" date="2019-09" db="EMBL/GenBank/DDBJ databases">
        <authorList>
            <person name="Li J."/>
        </authorList>
    </citation>
    <scope>NUCLEOTIDE SEQUENCE [LARGE SCALE GENOMIC DNA]</scope>
    <source>
        <strain evidence="2">NRBC 14897</strain>
    </source>
</reference>
<dbReference type="Proteomes" id="UP001515100">
    <property type="component" value="Unassembled WGS sequence"/>
</dbReference>
<feature type="transmembrane region" description="Helical" evidence="1">
    <location>
        <begin position="62"/>
        <end position="84"/>
    </location>
</feature>
<evidence type="ECO:0000313" key="3">
    <source>
        <dbReference type="Proteomes" id="UP001515100"/>
    </source>
</evidence>
<sequence>MSNQTPSTPRRTSPHPSAELVALRRVQRRVGAIAFFAVAIHGVLGLIVVAHVVKGEDRGSDAVLLLVMSGVFAVVTYVVVRVILAARLWAPAWIALSLVPTAIGFVWVL</sequence>
<keyword evidence="1" id="KW-1133">Transmembrane helix</keyword>
<evidence type="ECO:0000313" key="2">
    <source>
        <dbReference type="EMBL" id="KAA1380842.1"/>
    </source>
</evidence>
<dbReference type="EMBL" id="SDPP02000001">
    <property type="protein sequence ID" value="KAA1380842.1"/>
    <property type="molecule type" value="Genomic_DNA"/>
</dbReference>
<name>A0A641AT57_9ACTN</name>
<dbReference type="RefSeq" id="WP_129181753.1">
    <property type="nucleotide sequence ID" value="NZ_JAGIOG010000001.1"/>
</dbReference>
<feature type="transmembrane region" description="Helical" evidence="1">
    <location>
        <begin position="30"/>
        <end position="50"/>
    </location>
</feature>
<proteinExistence type="predicted"/>
<protein>
    <submittedName>
        <fullName evidence="2">Uncharacterized protein</fullName>
    </submittedName>
</protein>
<accession>A0A641AT57</accession>
<keyword evidence="3" id="KW-1185">Reference proteome</keyword>
<organism evidence="2 3">
    <name type="scientific">Aeromicrobium fastidiosum</name>
    <dbReference type="NCBI Taxonomy" id="52699"/>
    <lineage>
        <taxon>Bacteria</taxon>
        <taxon>Bacillati</taxon>
        <taxon>Actinomycetota</taxon>
        <taxon>Actinomycetes</taxon>
        <taxon>Propionibacteriales</taxon>
        <taxon>Nocardioidaceae</taxon>
        <taxon>Aeromicrobium</taxon>
    </lineage>
</organism>
<dbReference type="AlphaFoldDB" id="A0A641AT57"/>
<evidence type="ECO:0000256" key="1">
    <source>
        <dbReference type="SAM" id="Phobius"/>
    </source>
</evidence>
<comment type="caution">
    <text evidence="2">The sequence shown here is derived from an EMBL/GenBank/DDBJ whole genome shotgun (WGS) entry which is preliminary data.</text>
</comment>
<keyword evidence="1" id="KW-0812">Transmembrane</keyword>